<protein>
    <submittedName>
        <fullName evidence="2">Uncharacterized protein</fullName>
    </submittedName>
</protein>
<name>A0A7S2L756_9STRA</name>
<feature type="compositionally biased region" description="Low complexity" evidence="1">
    <location>
        <begin position="14"/>
        <end position="26"/>
    </location>
</feature>
<dbReference type="EMBL" id="HBGY01025311">
    <property type="protein sequence ID" value="CAD9597782.1"/>
    <property type="molecule type" value="Transcribed_RNA"/>
</dbReference>
<gene>
    <name evidence="2" type="ORF">LDAN0321_LOCUS15616</name>
</gene>
<dbReference type="AlphaFoldDB" id="A0A7S2L756"/>
<evidence type="ECO:0000256" key="1">
    <source>
        <dbReference type="SAM" id="MobiDB-lite"/>
    </source>
</evidence>
<feature type="region of interest" description="Disordered" evidence="1">
    <location>
        <begin position="1"/>
        <end position="34"/>
    </location>
</feature>
<organism evidence="2">
    <name type="scientific">Leptocylindrus danicus</name>
    <dbReference type="NCBI Taxonomy" id="163516"/>
    <lineage>
        <taxon>Eukaryota</taxon>
        <taxon>Sar</taxon>
        <taxon>Stramenopiles</taxon>
        <taxon>Ochrophyta</taxon>
        <taxon>Bacillariophyta</taxon>
        <taxon>Coscinodiscophyceae</taxon>
        <taxon>Chaetocerotophycidae</taxon>
        <taxon>Leptocylindrales</taxon>
        <taxon>Leptocylindraceae</taxon>
        <taxon>Leptocylindrus</taxon>
    </lineage>
</organism>
<reference evidence="2" key="1">
    <citation type="submission" date="2021-01" db="EMBL/GenBank/DDBJ databases">
        <authorList>
            <person name="Corre E."/>
            <person name="Pelletier E."/>
            <person name="Niang G."/>
            <person name="Scheremetjew M."/>
            <person name="Finn R."/>
            <person name="Kale V."/>
            <person name="Holt S."/>
            <person name="Cochrane G."/>
            <person name="Meng A."/>
            <person name="Brown T."/>
            <person name="Cohen L."/>
        </authorList>
    </citation>
    <scope>NUCLEOTIDE SEQUENCE</scope>
    <source>
        <strain evidence="2">B650</strain>
    </source>
</reference>
<evidence type="ECO:0000313" key="2">
    <source>
        <dbReference type="EMBL" id="CAD9597782.1"/>
    </source>
</evidence>
<accession>A0A7S2L756</accession>
<sequence length="677" mass="76716">MATTTAETILFPTDNSYSDDSSYAPSSDEEDEEDHLLRYDSKDDLFDEMYDVEAHLLRTLLREEGVPEDMISEMVNEAIRERAALRNFPYEEGDDESASSGGSSVTLGEASFNSCPSLDVEDLKSNFEYVEPLLMLIQQGRYGHAINMINENQHMATVYFKFSFLRYDTSAQRKKSYAVGGTLLHYFCSRYQLIPVEVFQAVLKANPQAALMRGSFLQQQPSKAFYAGNFTPLHMLCRNIRLNLLEEMEHRQLVFIKEIVRACPHATKVSDSVFHWLPLHELCAMIFRRPRNLELKVEVLGEVLEASGLDALKLNVRLKAESEGVLDHDAILVPDNVDMDPDVDPDVLPLYAVNHNRYAIELLLGLCDPLYSGRFELDKSAEPFFAQCVSMLVECDVEPNPVSVAQCNALYYACTNFLDFPELTAFIFKVLFKHDLYPSLKRLYDNGNESVLSSVLKRYKFNIEPFMLKALLATCPFQLLIPGKETEKTPFTVFQELYNDAIASNGGEGYQGLVARMSENLKVITFGAVRAFCPIEVHEWTLYHFSHEPFDDNNDSLLINAIKANRTQLKEHFWWKMGQSDPSKQVEFILSKYPSSAGIPDANGKLPLTIAIEYFETNGLSYEVGVKTIADCAPNAIRTRDLVTHLYPFMSATLAGDTSLTFELLRRYPDVVKLVLV</sequence>
<proteinExistence type="predicted"/>